<evidence type="ECO:0000259" key="2">
    <source>
        <dbReference type="PROSITE" id="PS51186"/>
    </source>
</evidence>
<reference evidence="3" key="1">
    <citation type="submission" date="2020-05" db="EMBL/GenBank/DDBJ databases">
        <authorList>
            <person name="Zhu T."/>
            <person name="Keshari N."/>
            <person name="Lu X."/>
        </authorList>
    </citation>
    <scope>NUCLEOTIDE SEQUENCE</scope>
    <source>
        <strain evidence="3">NK1-12</strain>
    </source>
</reference>
<dbReference type="PROSITE" id="PS51186">
    <property type="entry name" value="GNAT"/>
    <property type="match status" value="1"/>
</dbReference>
<dbReference type="AlphaFoldDB" id="A0AA96WEQ1"/>
<dbReference type="GO" id="GO:0008080">
    <property type="term" value="F:N-acetyltransferase activity"/>
    <property type="evidence" value="ECO:0007669"/>
    <property type="project" value="TreeGrafter"/>
</dbReference>
<name>A0AA96WEQ1_9CYAN</name>
<dbReference type="GO" id="GO:0007064">
    <property type="term" value="P:mitotic sister chromatid cohesion"/>
    <property type="evidence" value="ECO:0007669"/>
    <property type="project" value="TreeGrafter"/>
</dbReference>
<feature type="domain" description="N-acetyltransferase" evidence="2">
    <location>
        <begin position="33"/>
        <end position="218"/>
    </location>
</feature>
<protein>
    <submittedName>
        <fullName evidence="3">GNAT family N-acetyltransferase</fullName>
    </submittedName>
</protein>
<evidence type="ECO:0000256" key="1">
    <source>
        <dbReference type="SAM" id="MobiDB-lite"/>
    </source>
</evidence>
<dbReference type="InterPro" id="IPR000182">
    <property type="entry name" value="GNAT_dom"/>
</dbReference>
<evidence type="ECO:0000313" key="3">
    <source>
        <dbReference type="EMBL" id="WNZ23978.1"/>
    </source>
</evidence>
<dbReference type="CDD" id="cd04301">
    <property type="entry name" value="NAT_SF"/>
    <property type="match status" value="1"/>
</dbReference>
<dbReference type="Pfam" id="PF00583">
    <property type="entry name" value="Acetyltransf_1"/>
    <property type="match status" value="1"/>
</dbReference>
<proteinExistence type="predicted"/>
<feature type="region of interest" description="Disordered" evidence="1">
    <location>
        <begin position="1"/>
        <end position="26"/>
    </location>
</feature>
<dbReference type="InterPro" id="IPR051556">
    <property type="entry name" value="N-term/lysine_N-AcTrnsfr"/>
</dbReference>
<dbReference type="InterPro" id="IPR016181">
    <property type="entry name" value="Acyl_CoA_acyltransferase"/>
</dbReference>
<dbReference type="SUPFAM" id="SSF55729">
    <property type="entry name" value="Acyl-CoA N-acyltransferases (Nat)"/>
    <property type="match status" value="1"/>
</dbReference>
<organism evidence="3">
    <name type="scientific">Leptolyngbya sp. NK1-12</name>
    <dbReference type="NCBI Taxonomy" id="2547451"/>
    <lineage>
        <taxon>Bacteria</taxon>
        <taxon>Bacillati</taxon>
        <taxon>Cyanobacteriota</taxon>
        <taxon>Cyanophyceae</taxon>
        <taxon>Leptolyngbyales</taxon>
        <taxon>Leptolyngbyaceae</taxon>
        <taxon>Leptolyngbya group</taxon>
        <taxon>Leptolyngbya</taxon>
    </lineage>
</organism>
<dbReference type="PANTHER" id="PTHR42919">
    <property type="entry name" value="N-ALPHA-ACETYLTRANSFERASE"/>
    <property type="match status" value="1"/>
</dbReference>
<dbReference type="EMBL" id="CP053586">
    <property type="protein sequence ID" value="WNZ23978.1"/>
    <property type="molecule type" value="Genomic_DNA"/>
</dbReference>
<sequence length="234" mass="26374">MSTPHPEALSSSSPNSTPAHDQSAYQTRSDTSFLTRTVRQQDLLALADLLASSFHGQEGWMRWVYPLLKAGIYEDLKSRFHSRSSHYACLVAVKPTLKGQAFSELSGRVAPTGLVLGRDTLVGTVELSLKTPSLLQPWNTKYLYLSNLAVKSDYRRQGIAQQLLQTCEKIALDWGFSDLYLHVLENNHQARRLYWKAGYRVQRIEVNPVTLLLGQPRQLFLRKRLQELGGSACS</sequence>
<dbReference type="GO" id="GO:0031415">
    <property type="term" value="C:NatA complex"/>
    <property type="evidence" value="ECO:0007669"/>
    <property type="project" value="TreeGrafter"/>
</dbReference>
<dbReference type="Gene3D" id="3.40.630.30">
    <property type="match status" value="1"/>
</dbReference>
<accession>A0AA96WEQ1</accession>
<dbReference type="RefSeq" id="WP_036006087.1">
    <property type="nucleotide sequence ID" value="NZ_CP053586.1"/>
</dbReference>
<gene>
    <name evidence="3" type="ORF">HJG54_14680</name>
</gene>
<dbReference type="PANTHER" id="PTHR42919:SF20">
    <property type="entry name" value="GCN5-RELATED N-ACETYLTRANSFERASE 10, CHLOROPLASTIC"/>
    <property type="match status" value="1"/>
</dbReference>